<reference evidence="3" key="1">
    <citation type="journal article" date="2014" name="BMC Genomics">
        <title>The Babesia bovis gene and promoter model: an update from full-length EST analysis.</title>
        <authorList>
            <person name="Yamagishi J."/>
            <person name="Wakaguri H."/>
            <person name="Yokoyama N."/>
            <person name="Yamashita R."/>
            <person name="Suzuki Y."/>
            <person name="Xuan X."/>
            <person name="Igarashi I."/>
        </authorList>
    </citation>
    <scope>NUCLEOTIDE SEQUENCE</scope>
    <source>
        <strain evidence="3">Texas</strain>
    </source>
</reference>
<dbReference type="EMBL" id="AK440953">
    <property type="protein sequence ID" value="BAN64747.1"/>
    <property type="molecule type" value="mRNA"/>
</dbReference>
<name>S6BL86_BABBO</name>
<keyword evidence="2" id="KW-0472">Membrane</keyword>
<protein>
    <submittedName>
        <fullName evidence="3">Membrane protein</fullName>
    </submittedName>
</protein>
<keyword evidence="2" id="KW-1133">Transmembrane helix</keyword>
<feature type="transmembrane region" description="Helical" evidence="2">
    <location>
        <begin position="84"/>
        <end position="104"/>
    </location>
</feature>
<feature type="transmembrane region" description="Helical" evidence="2">
    <location>
        <begin position="116"/>
        <end position="139"/>
    </location>
</feature>
<feature type="transmembrane region" description="Helical" evidence="2">
    <location>
        <begin position="145"/>
        <end position="166"/>
    </location>
</feature>
<feature type="region of interest" description="Disordered" evidence="1">
    <location>
        <begin position="55"/>
        <end position="80"/>
    </location>
</feature>
<feature type="transmembrane region" description="Helical" evidence="2">
    <location>
        <begin position="6"/>
        <end position="25"/>
    </location>
</feature>
<dbReference type="AlphaFoldDB" id="S6BL86"/>
<sequence>MHTISYLGNILVPITQSYALAVLWNTTLKLPYTIPEVVTLLASALAVASMLSLTKPDRASEEEDDDDEEEDDDDEEGDSVPPIIVGYTLLTLHLISLVITLYCLEYKAVFHWPKDYLCFVILAMVLVVTLVAIVIANSIGHKDEAVKYTLLGYSILLMVPTLWYAYRCGLFKWCLPKKKGLKATDSAENTTPDTDIANE</sequence>
<organism evidence="3">
    <name type="scientific">Babesia bovis</name>
    <dbReference type="NCBI Taxonomy" id="5865"/>
    <lineage>
        <taxon>Eukaryota</taxon>
        <taxon>Sar</taxon>
        <taxon>Alveolata</taxon>
        <taxon>Apicomplexa</taxon>
        <taxon>Aconoidasida</taxon>
        <taxon>Piroplasmida</taxon>
        <taxon>Babesiidae</taxon>
        <taxon>Babesia</taxon>
    </lineage>
</organism>
<proteinExistence type="evidence at transcript level"/>
<accession>S6BL86</accession>
<evidence type="ECO:0000313" key="3">
    <source>
        <dbReference type="EMBL" id="BAN64747.1"/>
    </source>
</evidence>
<evidence type="ECO:0000256" key="1">
    <source>
        <dbReference type="SAM" id="MobiDB-lite"/>
    </source>
</evidence>
<evidence type="ECO:0000256" key="2">
    <source>
        <dbReference type="SAM" id="Phobius"/>
    </source>
</evidence>
<keyword evidence="2" id="KW-0812">Transmembrane</keyword>
<feature type="compositionally biased region" description="Acidic residues" evidence="1">
    <location>
        <begin position="60"/>
        <end position="78"/>
    </location>
</feature>